<evidence type="ECO:0008006" key="3">
    <source>
        <dbReference type="Google" id="ProtNLM"/>
    </source>
</evidence>
<keyword evidence="2" id="KW-1185">Reference proteome</keyword>
<name>A0ABY4PKM5_9ACTN</name>
<organism evidence="1 2">
    <name type="scientific">Streptomyces durmitorensis</name>
    <dbReference type="NCBI Taxonomy" id="319947"/>
    <lineage>
        <taxon>Bacteria</taxon>
        <taxon>Bacillati</taxon>
        <taxon>Actinomycetota</taxon>
        <taxon>Actinomycetes</taxon>
        <taxon>Kitasatosporales</taxon>
        <taxon>Streptomycetaceae</taxon>
        <taxon>Streptomyces</taxon>
    </lineage>
</organism>
<proteinExistence type="predicted"/>
<gene>
    <name evidence="1" type="ORF">M4V62_04070</name>
</gene>
<reference evidence="1 2" key="1">
    <citation type="submission" date="2022-05" db="EMBL/GenBank/DDBJ databases">
        <authorList>
            <person name="Zhou X."/>
            <person name="Li K."/>
            <person name="Man Y."/>
        </authorList>
    </citation>
    <scope>NUCLEOTIDE SEQUENCE [LARGE SCALE GENOMIC DNA]</scope>
    <source>
        <strain evidence="1 2">MS405</strain>
    </source>
</reference>
<protein>
    <recommendedName>
        <fullName evidence="3">Minor tail protein</fullName>
    </recommendedName>
</protein>
<dbReference type="Gene3D" id="2.60.120.260">
    <property type="entry name" value="Galactose-binding domain-like"/>
    <property type="match status" value="1"/>
</dbReference>
<dbReference type="RefSeq" id="WP_249585820.1">
    <property type="nucleotide sequence ID" value="NZ_BAAAQL010000002.1"/>
</dbReference>
<accession>A0ABY4PKM5</accession>
<evidence type="ECO:0000313" key="2">
    <source>
        <dbReference type="Proteomes" id="UP000829992"/>
    </source>
</evidence>
<evidence type="ECO:0000313" key="1">
    <source>
        <dbReference type="EMBL" id="UQT54323.1"/>
    </source>
</evidence>
<dbReference type="EMBL" id="CP097289">
    <property type="protein sequence ID" value="UQT54323.1"/>
    <property type="molecule type" value="Genomic_DNA"/>
</dbReference>
<sequence length="744" mass="77947">MPIPGNLLSATTESVDPNTSGWVSKLNATLSKGTGGRNGDGCLVVKSVAAGEMQARTVSSYPVTAGTVYQTFADAAGVVPERIGIRWLSATSTEISVTWSLVTSAASSGWHRVGVAGMAPAGSTQAQVLLSSTPAAGLVNQYWENVYLGLPIRTTGNLFAFGTESAEIDVAGWTAEVNAGVSRQVPVASWAVDNYLAGGHTIAVTATGAGNAAAVSTDRPAVTPGTDYLTYAYLNPPTLLADCWIELRYYDVNGNQISATRSTLVSPMPGSGWYRQRASAVAPANAATCGVAAGVNGASAGQVLRLEGVVVAVAPVLQAGTVLPYADGSFEQGVAGWTRPSGVAVISRSTPWGQVAFDGSYSLSITSATATASVVRSAKFAAPGGVGTSYRAQVLATLGAGSWTVNVKVRWYSAADADLGTTGGINYTFPGASWYAMATDASVPATATQGAIELTVTAGATSSAMYVDVAALWLAVPLTAVAVVEESASITLTLRELAVGQSISVYREGVDGLRTLVRGPSGLLDRTRITSDLMIIEDYEAPLGVPVTYRIELWPDGATTPGTRSSDTVTITAGDANLSWLKDPGNPQRNIRLMISKPPDWQRPVEQSVYRVKGRRNAVVLSDTRGGLEGDLTLWTRSDDERKALHWLLDSGNVLLWQAVPGMGVDDSYVSVAQATEARVGGTAMELWRAWTLPLTQTDMPVTTGLSGSAGRTWQDVLAEFDTWADLLPVYATWEDVLLDRRMG</sequence>
<dbReference type="Proteomes" id="UP000829992">
    <property type="component" value="Chromosome"/>
</dbReference>